<evidence type="ECO:0000256" key="1">
    <source>
        <dbReference type="ARBA" id="ARBA00022723"/>
    </source>
</evidence>
<name>A0A1S3KGS0_LINAN</name>
<feature type="region of interest" description="Disordered" evidence="6">
    <location>
        <begin position="435"/>
        <end position="457"/>
    </location>
</feature>
<dbReference type="PROSITE" id="PS52027">
    <property type="entry name" value="ZF_C2HC_C3H"/>
    <property type="match status" value="8"/>
</dbReference>
<reference evidence="9" key="1">
    <citation type="submission" date="2025-08" db="UniProtKB">
        <authorList>
            <consortium name="RefSeq"/>
        </authorList>
    </citation>
    <scope>IDENTIFICATION</scope>
    <source>
        <tissue evidence="9">Gonads</tissue>
    </source>
</reference>
<feature type="compositionally biased region" description="Polar residues" evidence="6">
    <location>
        <begin position="339"/>
        <end position="357"/>
    </location>
</feature>
<keyword evidence="2" id="KW-0677">Repeat</keyword>
<dbReference type="OMA" id="DSAWESH"/>
<dbReference type="GO" id="GO:0008270">
    <property type="term" value="F:zinc ion binding"/>
    <property type="evidence" value="ECO:0007669"/>
    <property type="project" value="UniProtKB-KW"/>
</dbReference>
<feature type="region of interest" description="Disordered" evidence="6">
    <location>
        <begin position="40"/>
        <end position="66"/>
    </location>
</feature>
<keyword evidence="8" id="KW-1185">Reference proteome</keyword>
<feature type="domain" description="C2HC/C3H-type" evidence="7">
    <location>
        <begin position="6"/>
        <end position="35"/>
    </location>
</feature>
<feature type="compositionally biased region" description="Polar residues" evidence="6">
    <location>
        <begin position="294"/>
        <end position="311"/>
    </location>
</feature>
<evidence type="ECO:0000256" key="4">
    <source>
        <dbReference type="ARBA" id="ARBA00022833"/>
    </source>
</evidence>
<feature type="region of interest" description="Disordered" evidence="6">
    <location>
        <begin position="339"/>
        <end position="396"/>
    </location>
</feature>
<feature type="domain" description="C2HC/C3H-type" evidence="7">
    <location>
        <begin position="536"/>
        <end position="565"/>
    </location>
</feature>
<feature type="domain" description="C2HC/C3H-type" evidence="7">
    <location>
        <begin position="314"/>
        <end position="343"/>
    </location>
</feature>
<evidence type="ECO:0000256" key="6">
    <source>
        <dbReference type="SAM" id="MobiDB-lite"/>
    </source>
</evidence>
<feature type="domain" description="C2HC/C3H-type" evidence="7">
    <location>
        <begin position="609"/>
        <end position="638"/>
    </location>
</feature>
<dbReference type="GeneID" id="106181734"/>
<dbReference type="InterPro" id="IPR049899">
    <property type="entry name" value="Znf_C2HC_C3H"/>
</dbReference>
<keyword evidence="4" id="KW-0862">Zinc</keyword>
<evidence type="ECO:0000259" key="7">
    <source>
        <dbReference type="PROSITE" id="PS52027"/>
    </source>
</evidence>
<feature type="region of interest" description="Disordered" evidence="6">
    <location>
        <begin position="99"/>
        <end position="247"/>
    </location>
</feature>
<dbReference type="OrthoDB" id="265955at2759"/>
<evidence type="ECO:0000256" key="5">
    <source>
        <dbReference type="PROSITE-ProRule" id="PRU01371"/>
    </source>
</evidence>
<dbReference type="KEGG" id="lak:106181734"/>
<accession>A0A1S3KGS0</accession>
<gene>
    <name evidence="9" type="primary">LOC106181734</name>
</gene>
<protein>
    <submittedName>
        <fullName evidence="9">Zinc finger protein 474-like</fullName>
    </submittedName>
</protein>
<evidence type="ECO:0000256" key="2">
    <source>
        <dbReference type="ARBA" id="ARBA00022737"/>
    </source>
</evidence>
<evidence type="ECO:0000313" key="8">
    <source>
        <dbReference type="Proteomes" id="UP000085678"/>
    </source>
</evidence>
<dbReference type="PANTHER" id="PTHR13555:SF66">
    <property type="entry name" value="ZINC FINGER PROTEIN 474"/>
    <property type="match status" value="1"/>
</dbReference>
<feature type="domain" description="C2HC/C3H-type" evidence="7">
    <location>
        <begin position="248"/>
        <end position="277"/>
    </location>
</feature>
<feature type="domain" description="C2HC/C3H-type" evidence="7">
    <location>
        <begin position="81"/>
        <end position="110"/>
    </location>
</feature>
<dbReference type="Gene3D" id="3.30.160.60">
    <property type="entry name" value="Classic Zinc Finger"/>
    <property type="match status" value="8"/>
</dbReference>
<feature type="region of interest" description="Disordered" evidence="6">
    <location>
        <begin position="489"/>
        <end position="533"/>
    </location>
</feature>
<dbReference type="RefSeq" id="XP_013421654.1">
    <property type="nucleotide sequence ID" value="XM_013566200.1"/>
</dbReference>
<keyword evidence="3 5" id="KW-0863">Zinc-finger</keyword>
<evidence type="ECO:0000313" key="9">
    <source>
        <dbReference type="RefSeq" id="XP_013421654.1"/>
    </source>
</evidence>
<dbReference type="InterPro" id="IPR026319">
    <property type="entry name" value="ZC2HC1A/B-like"/>
</dbReference>
<feature type="domain" description="C2HC/C3H-type" evidence="7">
    <location>
        <begin position="470"/>
        <end position="499"/>
    </location>
</feature>
<feature type="compositionally biased region" description="Low complexity" evidence="6">
    <location>
        <begin position="435"/>
        <end position="448"/>
    </location>
</feature>
<feature type="compositionally biased region" description="Polar residues" evidence="6">
    <location>
        <begin position="106"/>
        <end position="126"/>
    </location>
</feature>
<feature type="compositionally biased region" description="Low complexity" evidence="6">
    <location>
        <begin position="181"/>
        <end position="196"/>
    </location>
</feature>
<feature type="compositionally biased region" description="Polar residues" evidence="6">
    <location>
        <begin position="150"/>
        <end position="170"/>
    </location>
</feature>
<dbReference type="Proteomes" id="UP000085678">
    <property type="component" value="Unplaced"/>
</dbReference>
<feature type="domain" description="C2HC/C3H-type" evidence="7">
    <location>
        <begin position="401"/>
        <end position="430"/>
    </location>
</feature>
<dbReference type="PANTHER" id="PTHR13555">
    <property type="entry name" value="C2H2 ZINC FINGER CGI-62-RELATED"/>
    <property type="match status" value="1"/>
</dbReference>
<dbReference type="InParanoid" id="A0A1S3KGS0"/>
<sequence length="642" mass="70663">MSGRPPAVVCYICGREFGTRSISIHEPQCLKKWNLENQQLPKHQRRPPPQKPQVLPAIGHGNKGYDLDRFNEQAYQSAQNNLAECENCGRTFLPDRLPVHQRSCRPGNSQKPRSTLPSHSRSQTWPEDTGQPRPMSGGHLGLSPRPPQKPTGSGMQGSSSVQRPRTSTLKNPKILKGNSFGEETASSPSSTGTPPGMNKFSHTSGGGKRLTMNNGTQQTRRDNQPKSAGVPRDGGTDPSTGPHRGGPRTLVCYICGREFGSKSLSIHEPQCLEKWKAENDKLPRELRRPLPQKPGTSGNMNEQNEAARQNAQSNLAECPNCGRTFQPDRLLIHQRSCKPKTNTAATGTGQNKNSVRANRNLAPMNGLDRGATFTAEPSSGGGGPSTVTNGHRDNSPSRAPKTLICYVCGREFGSKSLPIHEPQCLEKWKRENAKLPNNQKKQLPQKPQAGSAGATREEMNDAAYKSAQSNLVPCENCGRTFQPDRLPVHQRACRPKTGTRTPVHMKTAKLGPVTSRGSTQNSERPKSKPPAMRRPPTVICYICGREYGSKSISIHEPQCLQKWHMENNQLPKHLRRPVPKKPEVRPVTGKGTYDIDAMNEAAWESAQANLVPCDICGRTFLPDRLLVHKRSCKPKTPKAPRN</sequence>
<keyword evidence="1" id="KW-0479">Metal-binding</keyword>
<dbReference type="AlphaFoldDB" id="A0A1S3KGS0"/>
<proteinExistence type="predicted"/>
<organism evidence="8 9">
    <name type="scientific">Lingula anatina</name>
    <name type="common">Brachiopod</name>
    <name type="synonym">Lingula unguis</name>
    <dbReference type="NCBI Taxonomy" id="7574"/>
    <lineage>
        <taxon>Eukaryota</taxon>
        <taxon>Metazoa</taxon>
        <taxon>Spiralia</taxon>
        <taxon>Lophotrochozoa</taxon>
        <taxon>Brachiopoda</taxon>
        <taxon>Linguliformea</taxon>
        <taxon>Lingulata</taxon>
        <taxon>Lingulida</taxon>
        <taxon>Linguloidea</taxon>
        <taxon>Lingulidae</taxon>
        <taxon>Lingula</taxon>
    </lineage>
</organism>
<dbReference type="Pfam" id="PF13913">
    <property type="entry name" value="zf-C2HC_2"/>
    <property type="match status" value="8"/>
</dbReference>
<feature type="region of interest" description="Disordered" evidence="6">
    <location>
        <begin position="282"/>
        <end position="311"/>
    </location>
</feature>
<evidence type="ECO:0000256" key="3">
    <source>
        <dbReference type="ARBA" id="ARBA00022771"/>
    </source>
</evidence>